<keyword evidence="1" id="KW-0472">Membrane</keyword>
<keyword evidence="3" id="KW-1185">Reference proteome</keyword>
<dbReference type="RefSeq" id="WP_236892243.1">
    <property type="nucleotide sequence ID" value="NZ_AP024488.1"/>
</dbReference>
<evidence type="ECO:0000313" key="2">
    <source>
        <dbReference type="EMBL" id="BCS95894.1"/>
    </source>
</evidence>
<dbReference type="EMBL" id="AP024488">
    <property type="protein sequence ID" value="BCS95894.1"/>
    <property type="molecule type" value="Genomic_DNA"/>
</dbReference>
<reference evidence="2 3" key="1">
    <citation type="submission" date="2021-02" db="EMBL/GenBank/DDBJ databases">
        <title>Complete genome of Desulfoluna sp. strain ASN36.</title>
        <authorList>
            <person name="Takahashi A."/>
            <person name="Kojima H."/>
            <person name="Fukui M."/>
        </authorList>
    </citation>
    <scope>NUCLEOTIDE SEQUENCE [LARGE SCALE GENOMIC DNA]</scope>
    <source>
        <strain evidence="2 3">ASN36</strain>
    </source>
</reference>
<feature type="transmembrane region" description="Helical" evidence="1">
    <location>
        <begin position="12"/>
        <end position="31"/>
    </location>
</feature>
<keyword evidence="1" id="KW-1133">Transmembrane helix</keyword>
<name>A0ABN6F1P2_9BACT</name>
<sequence>MNPIHTNKSAGLLRTAMVLICVLILAVFTVGCDEDGSSASKLEEARIAIDDGNYSKAISILDGMTGQEVLEVLASAHAGLAGIDTFEILSQVDDGGTNDGSIDLIGKMLGTGESDTLAAADITTKLAQIDLAKTTLLDSVGGTIATLDDDGKAKLAIYALTDVVLNLGQVISTQNGGSDVVLTEAAINALVVTFDPADFSASLVTKLEDDLDYIALGITALGGQTNDLSEEFTAFRNEVTNNDGTLTDQDLADYLNGL</sequence>
<protein>
    <recommendedName>
        <fullName evidence="4">Lipoprotein</fullName>
    </recommendedName>
</protein>
<accession>A0ABN6F1P2</accession>
<keyword evidence="1" id="KW-0812">Transmembrane</keyword>
<organism evidence="2 3">
    <name type="scientific">Desulfoluna limicola</name>
    <dbReference type="NCBI Taxonomy" id="2810562"/>
    <lineage>
        <taxon>Bacteria</taxon>
        <taxon>Pseudomonadati</taxon>
        <taxon>Thermodesulfobacteriota</taxon>
        <taxon>Desulfobacteria</taxon>
        <taxon>Desulfobacterales</taxon>
        <taxon>Desulfolunaceae</taxon>
        <taxon>Desulfoluna</taxon>
    </lineage>
</organism>
<gene>
    <name evidence="2" type="ORF">DSLASN_15260</name>
</gene>
<evidence type="ECO:0008006" key="4">
    <source>
        <dbReference type="Google" id="ProtNLM"/>
    </source>
</evidence>
<evidence type="ECO:0000313" key="3">
    <source>
        <dbReference type="Proteomes" id="UP001320148"/>
    </source>
</evidence>
<evidence type="ECO:0000256" key="1">
    <source>
        <dbReference type="SAM" id="Phobius"/>
    </source>
</evidence>
<proteinExistence type="predicted"/>
<dbReference type="Proteomes" id="UP001320148">
    <property type="component" value="Chromosome"/>
</dbReference>